<evidence type="ECO:0000256" key="2">
    <source>
        <dbReference type="ARBA" id="ARBA00022485"/>
    </source>
</evidence>
<evidence type="ECO:0000313" key="10">
    <source>
        <dbReference type="EMBL" id="CEJ07259.1"/>
    </source>
</evidence>
<feature type="domain" description="4Fe-4S ferredoxin-type" evidence="8">
    <location>
        <begin position="4"/>
        <end position="26"/>
    </location>
</feature>
<keyword evidence="5" id="KW-0249">Electron transport</keyword>
<evidence type="ECO:0000313" key="9">
    <source>
        <dbReference type="EMBL" id="CAA7602594.1"/>
    </source>
</evidence>
<dbReference type="Proteomes" id="UP001071230">
    <property type="component" value="Unassembled WGS sequence"/>
</dbReference>
<feature type="domain" description="4Fe-4S ferredoxin-type" evidence="8">
    <location>
        <begin position="81"/>
        <end position="110"/>
    </location>
</feature>
<keyword evidence="2" id="KW-0004">4Fe-4S</keyword>
<keyword evidence="3" id="KW-0479">Metal-binding</keyword>
<dbReference type="Pfam" id="PF13247">
    <property type="entry name" value="Fer4_11"/>
    <property type="match status" value="1"/>
</dbReference>
<evidence type="ECO:0000256" key="4">
    <source>
        <dbReference type="ARBA" id="ARBA00022737"/>
    </source>
</evidence>
<dbReference type="GO" id="GO:0051539">
    <property type="term" value="F:4 iron, 4 sulfur cluster binding"/>
    <property type="evidence" value="ECO:0007669"/>
    <property type="project" value="UniProtKB-KW"/>
</dbReference>
<proteinExistence type="predicted"/>
<evidence type="ECO:0000256" key="5">
    <source>
        <dbReference type="ARBA" id="ARBA00022982"/>
    </source>
</evidence>
<keyword evidence="6" id="KW-0408">Iron</keyword>
<evidence type="ECO:0000256" key="3">
    <source>
        <dbReference type="ARBA" id="ARBA00022723"/>
    </source>
</evidence>
<evidence type="ECO:0000313" key="11">
    <source>
        <dbReference type="Proteomes" id="UP001071230"/>
    </source>
</evidence>
<dbReference type="GO" id="GO:0046872">
    <property type="term" value="F:metal ion binding"/>
    <property type="evidence" value="ECO:0007669"/>
    <property type="project" value="UniProtKB-KW"/>
</dbReference>
<dbReference type="InterPro" id="IPR050954">
    <property type="entry name" value="ET_IronSulfur_Cluster-Binding"/>
</dbReference>
<organism evidence="9">
    <name type="scientific">Acididesulfobacillus acetoxydans</name>
    <dbReference type="NCBI Taxonomy" id="1561005"/>
    <lineage>
        <taxon>Bacteria</taxon>
        <taxon>Bacillati</taxon>
        <taxon>Bacillota</taxon>
        <taxon>Clostridia</taxon>
        <taxon>Eubacteriales</taxon>
        <taxon>Peptococcaceae</taxon>
        <taxon>Acididesulfobacillus</taxon>
    </lineage>
</organism>
<feature type="domain" description="4Fe-4S ferredoxin-type" evidence="8">
    <location>
        <begin position="49"/>
        <end position="80"/>
    </location>
</feature>
<sequence length="200" mass="22748">MGEKTFLLDPNLCLGCRACQMACAANRGLAPGVFLRRVKEVELRRKGQWVKYFLSSACHQCQNPECVRLCPEKALRKRKDGIVILDAGKCSGCGVCLQGCPFEAPVRDPETGRVLKCDFCYERVDEGLVPFCVEACPVNALRLIELSDEREENPEWVRRLPGVENVQLTHPSIRYYPLREGRQVRRHWEARKAGTKRGEE</sequence>
<dbReference type="SUPFAM" id="SSF54862">
    <property type="entry name" value="4Fe-4S ferredoxins"/>
    <property type="match status" value="1"/>
</dbReference>
<dbReference type="RefSeq" id="WP_240985937.1">
    <property type="nucleotide sequence ID" value="NZ_CDGJ01000048.1"/>
</dbReference>
<dbReference type="Gene3D" id="3.30.70.20">
    <property type="match status" value="2"/>
</dbReference>
<reference evidence="10" key="1">
    <citation type="submission" date="2014-11" db="EMBL/GenBank/DDBJ databases">
        <authorList>
            <person name="Hornung B.V."/>
        </authorList>
    </citation>
    <scope>NUCLEOTIDE SEQUENCE</scope>
    <source>
        <strain evidence="10">INE</strain>
    </source>
</reference>
<dbReference type="AlphaFoldDB" id="A0A8S0WQF6"/>
<gene>
    <name evidence="10" type="ORF">DEACI_1720</name>
    <name evidence="9" type="ORF">DEACI_3273</name>
</gene>
<accession>A0A8S0WQF6</accession>
<keyword evidence="7" id="KW-0411">Iron-sulfur</keyword>
<dbReference type="PANTHER" id="PTHR43177">
    <property type="entry name" value="PROTEIN NRFC"/>
    <property type="match status" value="1"/>
</dbReference>
<dbReference type="Proteomes" id="UP000836597">
    <property type="component" value="Chromosome"/>
</dbReference>
<dbReference type="InterPro" id="IPR017900">
    <property type="entry name" value="4Fe4S_Fe_S_CS"/>
</dbReference>
<dbReference type="InterPro" id="IPR017896">
    <property type="entry name" value="4Fe4S_Fe-S-bd"/>
</dbReference>
<dbReference type="PROSITE" id="PS00198">
    <property type="entry name" value="4FE4S_FER_1"/>
    <property type="match status" value="1"/>
</dbReference>
<keyword evidence="4" id="KW-0677">Repeat</keyword>
<protein>
    <submittedName>
        <fullName evidence="9">4Fe-4S ferredoxin-type, iron-sulphur binding domain protein</fullName>
    </submittedName>
    <submittedName>
        <fullName evidence="10">Anaerobic dimethyl sulfoxide reductase chain B</fullName>
    </submittedName>
</protein>
<keyword evidence="1" id="KW-0813">Transport</keyword>
<name>A0A8S0WQF6_9FIRM</name>
<dbReference type="PROSITE" id="PS51379">
    <property type="entry name" value="4FE4S_FER_2"/>
    <property type="match status" value="3"/>
</dbReference>
<dbReference type="PANTHER" id="PTHR43177:SF5">
    <property type="entry name" value="ANAEROBIC DIMETHYL SULFOXIDE REDUCTASE CHAIN B-RELATED"/>
    <property type="match status" value="1"/>
</dbReference>
<evidence type="ECO:0000256" key="7">
    <source>
        <dbReference type="ARBA" id="ARBA00023014"/>
    </source>
</evidence>
<dbReference type="KEGG" id="aacx:DEACI_3273"/>
<dbReference type="EMBL" id="LR746496">
    <property type="protein sequence ID" value="CAA7602594.1"/>
    <property type="molecule type" value="Genomic_DNA"/>
</dbReference>
<dbReference type="CDD" id="cd16371">
    <property type="entry name" value="DMSOR_beta_like"/>
    <property type="match status" value="1"/>
</dbReference>
<keyword evidence="11" id="KW-1185">Reference proteome</keyword>
<evidence type="ECO:0000259" key="8">
    <source>
        <dbReference type="PROSITE" id="PS51379"/>
    </source>
</evidence>
<evidence type="ECO:0000256" key="1">
    <source>
        <dbReference type="ARBA" id="ARBA00022448"/>
    </source>
</evidence>
<dbReference type="EMBL" id="CDGJ01000048">
    <property type="protein sequence ID" value="CEJ07259.1"/>
    <property type="molecule type" value="Genomic_DNA"/>
</dbReference>
<evidence type="ECO:0000256" key="6">
    <source>
        <dbReference type="ARBA" id="ARBA00023004"/>
    </source>
</evidence>
<reference evidence="9" key="2">
    <citation type="submission" date="2020-01" db="EMBL/GenBank/DDBJ databases">
        <authorList>
            <person name="Hornung B."/>
        </authorList>
    </citation>
    <scope>NUCLEOTIDE SEQUENCE</scope>
    <source>
        <strain evidence="9">PacBioINE</strain>
    </source>
</reference>